<evidence type="ECO:0000313" key="2">
    <source>
        <dbReference type="EMBL" id="ORX38505.1"/>
    </source>
</evidence>
<feature type="region of interest" description="Disordered" evidence="1">
    <location>
        <begin position="61"/>
        <end position="89"/>
    </location>
</feature>
<proteinExistence type="predicted"/>
<sequence length="89" mass="9773">MQSSSLLHIPHSLIAGWLLMKHSVMVNGTITLSIFPGTLPDDTLTKFKSYPTELSFGQCGTGTRSKKLTSWTGTASRQEDSMRTMLGRV</sequence>
<name>A0A1Y1UMZ8_9TREE</name>
<gene>
    <name evidence="2" type="ORF">BD324DRAFT_362583</name>
</gene>
<organism evidence="2 3">
    <name type="scientific">Kockovaella imperatae</name>
    <dbReference type="NCBI Taxonomy" id="4999"/>
    <lineage>
        <taxon>Eukaryota</taxon>
        <taxon>Fungi</taxon>
        <taxon>Dikarya</taxon>
        <taxon>Basidiomycota</taxon>
        <taxon>Agaricomycotina</taxon>
        <taxon>Tremellomycetes</taxon>
        <taxon>Tremellales</taxon>
        <taxon>Cuniculitremaceae</taxon>
        <taxon>Kockovaella</taxon>
    </lineage>
</organism>
<dbReference type="GeneID" id="33554392"/>
<evidence type="ECO:0000313" key="3">
    <source>
        <dbReference type="Proteomes" id="UP000193218"/>
    </source>
</evidence>
<protein>
    <submittedName>
        <fullName evidence="2">Uncharacterized protein</fullName>
    </submittedName>
</protein>
<dbReference type="EMBL" id="NBSH01000004">
    <property type="protein sequence ID" value="ORX38505.1"/>
    <property type="molecule type" value="Genomic_DNA"/>
</dbReference>
<comment type="caution">
    <text evidence="2">The sequence shown here is derived from an EMBL/GenBank/DDBJ whole genome shotgun (WGS) entry which is preliminary data.</text>
</comment>
<dbReference type="InParanoid" id="A0A1Y1UMZ8"/>
<evidence type="ECO:0000256" key="1">
    <source>
        <dbReference type="SAM" id="MobiDB-lite"/>
    </source>
</evidence>
<dbReference type="AlphaFoldDB" id="A0A1Y1UMZ8"/>
<accession>A0A1Y1UMZ8</accession>
<keyword evidence="3" id="KW-1185">Reference proteome</keyword>
<dbReference type="RefSeq" id="XP_021872427.1">
    <property type="nucleotide sequence ID" value="XM_022012584.1"/>
</dbReference>
<dbReference type="Proteomes" id="UP000193218">
    <property type="component" value="Unassembled WGS sequence"/>
</dbReference>
<reference evidence="2 3" key="1">
    <citation type="submission" date="2017-03" db="EMBL/GenBank/DDBJ databases">
        <title>Widespread Adenine N6-methylation of Active Genes in Fungi.</title>
        <authorList>
            <consortium name="DOE Joint Genome Institute"/>
            <person name="Mondo S.J."/>
            <person name="Dannebaum R.O."/>
            <person name="Kuo R.C."/>
            <person name="Louie K.B."/>
            <person name="Bewick A.J."/>
            <person name="Labutti K."/>
            <person name="Haridas S."/>
            <person name="Kuo A."/>
            <person name="Salamov A."/>
            <person name="Ahrendt S.R."/>
            <person name="Lau R."/>
            <person name="Bowen B.P."/>
            <person name="Lipzen A."/>
            <person name="Sullivan W."/>
            <person name="Andreopoulos W.B."/>
            <person name="Clum A."/>
            <person name="Lindquist E."/>
            <person name="Daum C."/>
            <person name="Northen T.R."/>
            <person name="Ramamoorthy G."/>
            <person name="Schmitz R.J."/>
            <person name="Gryganskyi A."/>
            <person name="Culley D."/>
            <person name="Magnuson J."/>
            <person name="James T.Y."/>
            <person name="O'Malley M.A."/>
            <person name="Stajich J.E."/>
            <person name="Spatafora J.W."/>
            <person name="Visel A."/>
            <person name="Grigoriev I.V."/>
        </authorList>
    </citation>
    <scope>NUCLEOTIDE SEQUENCE [LARGE SCALE GENOMIC DNA]</scope>
    <source>
        <strain evidence="2 3">NRRL Y-17943</strain>
    </source>
</reference>